<organism evidence="1 2">
    <name type="scientific">Engystomops pustulosus</name>
    <name type="common">Tungara frog</name>
    <name type="synonym">Physalaemus pustulosus</name>
    <dbReference type="NCBI Taxonomy" id="76066"/>
    <lineage>
        <taxon>Eukaryota</taxon>
        <taxon>Metazoa</taxon>
        <taxon>Chordata</taxon>
        <taxon>Craniata</taxon>
        <taxon>Vertebrata</taxon>
        <taxon>Euteleostomi</taxon>
        <taxon>Amphibia</taxon>
        <taxon>Batrachia</taxon>
        <taxon>Anura</taxon>
        <taxon>Neobatrachia</taxon>
        <taxon>Hyloidea</taxon>
        <taxon>Leptodactylidae</taxon>
        <taxon>Leiuperinae</taxon>
        <taxon>Engystomops</taxon>
    </lineage>
</organism>
<evidence type="ECO:0000313" key="2">
    <source>
        <dbReference type="Proteomes" id="UP000824782"/>
    </source>
</evidence>
<proteinExistence type="predicted"/>
<sequence>MALPPLRASAFPRSPHTALCMYTQPPLSLLRSVLVASPTVPLSLTDRKRGGGSSRMNHTLLLQLLLFSRALTCTHSGIIPCSKGTWATYIKEWPTPLSFYVP</sequence>
<comment type="caution">
    <text evidence="1">The sequence shown here is derived from an EMBL/GenBank/DDBJ whole genome shotgun (WGS) entry which is preliminary data.</text>
</comment>
<protein>
    <submittedName>
        <fullName evidence="1">Uncharacterized protein</fullName>
    </submittedName>
</protein>
<accession>A0AAV6ZAW2</accession>
<keyword evidence="2" id="KW-1185">Reference proteome</keyword>
<gene>
    <name evidence="1" type="ORF">GDO81_022567</name>
</gene>
<dbReference type="EMBL" id="WNYA01002320">
    <property type="protein sequence ID" value="KAG8544395.1"/>
    <property type="molecule type" value="Genomic_DNA"/>
</dbReference>
<name>A0AAV6ZAW2_ENGPU</name>
<dbReference type="AlphaFoldDB" id="A0AAV6ZAW2"/>
<dbReference type="Proteomes" id="UP000824782">
    <property type="component" value="Unassembled WGS sequence"/>
</dbReference>
<reference evidence="1" key="1">
    <citation type="thesis" date="2020" institute="ProQuest LLC" country="789 East Eisenhower Parkway, Ann Arbor, MI, USA">
        <title>Comparative Genomics and Chromosome Evolution.</title>
        <authorList>
            <person name="Mudd A.B."/>
        </authorList>
    </citation>
    <scope>NUCLEOTIDE SEQUENCE</scope>
    <source>
        <strain evidence="1">237g6f4</strain>
        <tissue evidence="1">Blood</tissue>
    </source>
</reference>
<evidence type="ECO:0000313" key="1">
    <source>
        <dbReference type="EMBL" id="KAG8544395.1"/>
    </source>
</evidence>